<dbReference type="InterPro" id="IPR027417">
    <property type="entry name" value="P-loop_NTPase"/>
</dbReference>
<feature type="domain" description="AAA+ ATPase" evidence="2">
    <location>
        <begin position="42"/>
        <end position="256"/>
    </location>
</feature>
<dbReference type="SMART" id="SM00382">
    <property type="entry name" value="AAA"/>
    <property type="match status" value="1"/>
</dbReference>
<dbReference type="Gene3D" id="3.40.50.300">
    <property type="entry name" value="P-loop containing nucleotide triphosphate hydrolases"/>
    <property type="match status" value="1"/>
</dbReference>
<evidence type="ECO:0000313" key="4">
    <source>
        <dbReference type="Proteomes" id="UP000029227"/>
    </source>
</evidence>
<dbReference type="EMBL" id="BBMN01000006">
    <property type="protein sequence ID" value="GAL05275.1"/>
    <property type="molecule type" value="Genomic_DNA"/>
</dbReference>
<protein>
    <submittedName>
        <fullName evidence="3">AAA ATPase</fullName>
    </submittedName>
</protein>
<dbReference type="PANTHER" id="PTHR35894:SF1">
    <property type="entry name" value="PHOSPHORIBULOKINASE _ URIDINE KINASE FAMILY"/>
    <property type="match status" value="1"/>
</dbReference>
<dbReference type="PANTHER" id="PTHR35894">
    <property type="entry name" value="GENERAL SECRETION PATHWAY PROTEIN A-RELATED"/>
    <property type="match status" value="1"/>
</dbReference>
<proteinExistence type="predicted"/>
<evidence type="ECO:0000256" key="1">
    <source>
        <dbReference type="SAM" id="MobiDB-lite"/>
    </source>
</evidence>
<feature type="region of interest" description="Disordered" evidence="1">
    <location>
        <begin position="351"/>
        <end position="390"/>
    </location>
</feature>
<dbReference type="InterPro" id="IPR049945">
    <property type="entry name" value="AAA_22"/>
</dbReference>
<evidence type="ECO:0000313" key="3">
    <source>
        <dbReference type="EMBL" id="GAL05275.1"/>
    </source>
</evidence>
<dbReference type="Pfam" id="PF13401">
    <property type="entry name" value="AAA_22"/>
    <property type="match status" value="1"/>
</dbReference>
<comment type="caution">
    <text evidence="3">The sequence shown here is derived from an EMBL/GenBank/DDBJ whole genome shotgun (WGS) entry which is preliminary data.</text>
</comment>
<reference evidence="3 4" key="1">
    <citation type="journal article" date="2014" name="Genome Announc.">
        <title>Draft Genome Sequences of Two Vibrionaceae Species, Vibrio ponticus C121 and Photobacterium aphoticum C119, Isolated as Coral Reef Microbiota.</title>
        <authorList>
            <person name="Al-saari N."/>
            <person name="Meirelles P.M."/>
            <person name="Mino S."/>
            <person name="Suda W."/>
            <person name="Oshima K."/>
            <person name="Hattori M."/>
            <person name="Ohkuma M."/>
            <person name="Thompson F.L."/>
            <person name="Gomez-Gil B."/>
            <person name="Sawabe T."/>
            <person name="Sawabe T."/>
        </authorList>
    </citation>
    <scope>NUCLEOTIDE SEQUENCE [LARGE SCALE GENOMIC DNA]</scope>
    <source>
        <strain evidence="3 4">JCM 19237</strain>
    </source>
</reference>
<name>A0A090QQ17_9GAMM</name>
<feature type="compositionally biased region" description="Acidic residues" evidence="1">
    <location>
        <begin position="370"/>
        <end position="382"/>
    </location>
</feature>
<dbReference type="eggNOG" id="COG3267">
    <property type="taxonomic scope" value="Bacteria"/>
</dbReference>
<dbReference type="InterPro" id="IPR017466">
    <property type="entry name" value="XrtA-assoc_ATPase-like"/>
</dbReference>
<dbReference type="STRING" id="754436.JCM19237_3658"/>
<organism evidence="3 4">
    <name type="scientific">Photobacterium aphoticum</name>
    <dbReference type="NCBI Taxonomy" id="754436"/>
    <lineage>
        <taxon>Bacteria</taxon>
        <taxon>Pseudomonadati</taxon>
        <taxon>Pseudomonadota</taxon>
        <taxon>Gammaproteobacteria</taxon>
        <taxon>Vibrionales</taxon>
        <taxon>Vibrionaceae</taxon>
        <taxon>Photobacterium</taxon>
    </lineage>
</organism>
<evidence type="ECO:0000259" key="2">
    <source>
        <dbReference type="SMART" id="SM00382"/>
    </source>
</evidence>
<dbReference type="InterPro" id="IPR052026">
    <property type="entry name" value="ExeA_AAA_ATPase_DNA-bind"/>
</dbReference>
<gene>
    <name evidence="3" type="ORF">JCM19237_3658</name>
</gene>
<dbReference type="Proteomes" id="UP000029227">
    <property type="component" value="Unassembled WGS sequence"/>
</dbReference>
<dbReference type="GO" id="GO:0016887">
    <property type="term" value="F:ATP hydrolysis activity"/>
    <property type="evidence" value="ECO:0007669"/>
    <property type="project" value="InterPro"/>
</dbReference>
<dbReference type="SUPFAM" id="SSF52540">
    <property type="entry name" value="P-loop containing nucleoside triphosphate hydrolases"/>
    <property type="match status" value="1"/>
</dbReference>
<dbReference type="InterPro" id="IPR003593">
    <property type="entry name" value="AAA+_ATPase"/>
</dbReference>
<dbReference type="AlphaFoldDB" id="A0A090QQ17"/>
<sequence>MYEAYFGFTDKPFRLSPDPRFFFASPHHEKAASYLQYGLSSGEGFIVVTGPIGSGKTMIARHLLANLDDSVVAVQIATTCLSPDELVRLVAAKFDIPVEGLSKADILKRLEQCFLSLHAKGLQVLLLVDEAQNLPPETVEELRMLSNFQQDDKPLLQSFLLGQEELKAIIARPDMEQFRQRVIASCHLQSFDCEQTQEYIEHRLQQVGWEGKPALNEAIFSMICEQTAGIPRKINILMDRVLLFAFLEEMEEVDEDAISQVLAEMGEEFSGALSSSSMGEVNRDNAIGSDEGAARFLPQRTWSDQEAEKLLNTLDNVTEVLDKVIERKIATIRYLDTQIIKKRRLYQATVQSEPMSTHHHHDMENSGALAEDESILGDDDEACAPTMTAR</sequence>
<dbReference type="NCBIfam" id="TIGR03015">
    <property type="entry name" value="pepcterm_ATPase"/>
    <property type="match status" value="1"/>
</dbReference>
<accession>A0A090QQ17</accession>